<dbReference type="InterPro" id="IPR011990">
    <property type="entry name" value="TPR-like_helical_dom_sf"/>
</dbReference>
<evidence type="ECO:0000256" key="1">
    <source>
        <dbReference type="SAM" id="MobiDB-lite"/>
    </source>
</evidence>
<proteinExistence type="predicted"/>
<dbReference type="SUPFAM" id="SSF48452">
    <property type="entry name" value="TPR-like"/>
    <property type="match status" value="1"/>
</dbReference>
<reference evidence="2" key="1">
    <citation type="submission" date="2021-09" db="EMBL/GenBank/DDBJ databases">
        <authorList>
            <consortium name="AG Swart"/>
            <person name="Singh M."/>
            <person name="Singh A."/>
            <person name="Seah K."/>
            <person name="Emmerich C."/>
        </authorList>
    </citation>
    <scope>NUCLEOTIDE SEQUENCE</scope>
    <source>
        <strain evidence="2">ATCC30299</strain>
    </source>
</reference>
<dbReference type="Gene3D" id="1.25.40.10">
    <property type="entry name" value="Tetratricopeptide repeat domain"/>
    <property type="match status" value="1"/>
</dbReference>
<gene>
    <name evidence="2" type="ORF">BSTOLATCC_MIC34960</name>
</gene>
<name>A0AAU9JQB8_9CILI</name>
<protein>
    <submittedName>
        <fullName evidence="2">Uncharacterized protein</fullName>
    </submittedName>
</protein>
<organism evidence="2 3">
    <name type="scientific">Blepharisma stoltei</name>
    <dbReference type="NCBI Taxonomy" id="1481888"/>
    <lineage>
        <taxon>Eukaryota</taxon>
        <taxon>Sar</taxon>
        <taxon>Alveolata</taxon>
        <taxon>Ciliophora</taxon>
        <taxon>Postciliodesmatophora</taxon>
        <taxon>Heterotrichea</taxon>
        <taxon>Heterotrichida</taxon>
        <taxon>Blepharismidae</taxon>
        <taxon>Blepharisma</taxon>
    </lineage>
</organism>
<dbReference type="EMBL" id="CAJZBQ010000035">
    <property type="protein sequence ID" value="CAG9323926.1"/>
    <property type="molecule type" value="Genomic_DNA"/>
</dbReference>
<feature type="region of interest" description="Disordered" evidence="1">
    <location>
        <begin position="318"/>
        <end position="338"/>
    </location>
</feature>
<dbReference type="SMART" id="SM00028">
    <property type="entry name" value="TPR"/>
    <property type="match status" value="3"/>
</dbReference>
<dbReference type="Proteomes" id="UP001162131">
    <property type="component" value="Unassembled WGS sequence"/>
</dbReference>
<dbReference type="AlphaFoldDB" id="A0AAU9JQB8"/>
<keyword evidence="3" id="KW-1185">Reference proteome</keyword>
<evidence type="ECO:0000313" key="3">
    <source>
        <dbReference type="Proteomes" id="UP001162131"/>
    </source>
</evidence>
<accession>A0AAU9JQB8</accession>
<dbReference type="InterPro" id="IPR019734">
    <property type="entry name" value="TPR_rpt"/>
</dbReference>
<comment type="caution">
    <text evidence="2">The sequence shown here is derived from an EMBL/GenBank/DDBJ whole genome shotgun (WGS) entry which is preliminary data.</text>
</comment>
<sequence length="602" mass="69684">MSLQNDPILSEVMLNTLEESKKLEKSGRLRDALVKIEKISFDALNAKLPFSKNIIQQVVQLCNKIFSQDSKLKWLRRAEQILTAFFSKTQEFLDEKMFRLMMLTYNNWATYHQSLKKPSNALSYLIRAVKFYEDHNVSSPESLQIAAKTMLNMSAIYSEIHKFKKARAIAEKSLFILQDELKQRLENRSLEQLSEFEKKKVENLIKTYIIAFYDIGVAEESLGNLKSAVKAYRNAVSIGKQFIAKNDETLVIAQEALVDASSKLSEKSLDKKIKPMTSKEFTRILKNHKRNISSETEYQKSLSELKLSLDKPADQPLSPALSEIGLSPIHMKDEPKKPERYYSDEQLRLYQKKLNQRSNRFISADEYFFSKLSKAFEVKTDKIRPYSAAGLKRFQNSEKIDRKIISELRLKKRSILGNPSFSNRDFDAVFQRIEQMKKEDVERSKKNEITMKSKLKTRVYKDVLQVLNSNQASQPNKIYPQQRLYFKPPVRLDFQMHHSATIEMTAKKMIRPAASNNIDNANKEIEEIIDNLHIDMKNSDEHLETEAANKNSETKEEPACELVQSILDKAKKALKTIPIVKRTPMKRATTAAVFQTFSYMPK</sequence>
<evidence type="ECO:0000313" key="2">
    <source>
        <dbReference type="EMBL" id="CAG9323926.1"/>
    </source>
</evidence>